<dbReference type="InterPro" id="IPR029052">
    <property type="entry name" value="Metallo-depent_PP-like"/>
</dbReference>
<dbReference type="EMBL" id="BAAAFZ010000117">
    <property type="protein sequence ID" value="GAA0607197.1"/>
    <property type="molecule type" value="Genomic_DNA"/>
</dbReference>
<evidence type="ECO:0000259" key="1">
    <source>
        <dbReference type="Pfam" id="PF00149"/>
    </source>
</evidence>
<sequence>MSIVFCGDPHGEFRFLIEACESQRSEAAVIVGDMMLDRPLREALAPLFEAGIAVHYVGGNWDWWSEEWHDRLFLSHPTGNLHATCRAIGGLEIGGHGGVFLDDVWLPHFGGEGPRFRTREEMLRAVPPPDRWRGGLPLDRRLAIVPEDAEALARHRLDVLVCHEAPISHWPSFAAVDDLARRTGAWLVVHGHHHRSYEAVLRDGTCVRGLGMAEPWRLDPAAPRG</sequence>
<dbReference type="InterPro" id="IPR004843">
    <property type="entry name" value="Calcineurin-like_PHP"/>
</dbReference>
<organism evidence="2 3">
    <name type="scientific">Craurococcus roseus</name>
    <dbReference type="NCBI Taxonomy" id="77585"/>
    <lineage>
        <taxon>Bacteria</taxon>
        <taxon>Pseudomonadati</taxon>
        <taxon>Pseudomonadota</taxon>
        <taxon>Alphaproteobacteria</taxon>
        <taxon>Acetobacterales</taxon>
        <taxon>Acetobacteraceae</taxon>
        <taxon>Craurococcus</taxon>
    </lineage>
</organism>
<evidence type="ECO:0000313" key="3">
    <source>
        <dbReference type="Proteomes" id="UP001501588"/>
    </source>
</evidence>
<dbReference type="Pfam" id="PF00149">
    <property type="entry name" value="Metallophos"/>
    <property type="match status" value="1"/>
</dbReference>
<gene>
    <name evidence="2" type="ORF">GCM10009416_50230</name>
</gene>
<dbReference type="RefSeq" id="WP_343898215.1">
    <property type="nucleotide sequence ID" value="NZ_BAAAFZ010000117.1"/>
</dbReference>
<keyword evidence="3" id="KW-1185">Reference proteome</keyword>
<feature type="domain" description="Calcineurin-like phosphoesterase" evidence="1">
    <location>
        <begin position="1"/>
        <end position="195"/>
    </location>
</feature>
<reference evidence="3" key="1">
    <citation type="journal article" date="2019" name="Int. J. Syst. Evol. Microbiol.">
        <title>The Global Catalogue of Microorganisms (GCM) 10K type strain sequencing project: providing services to taxonomists for standard genome sequencing and annotation.</title>
        <authorList>
            <consortium name="The Broad Institute Genomics Platform"/>
            <consortium name="The Broad Institute Genome Sequencing Center for Infectious Disease"/>
            <person name="Wu L."/>
            <person name="Ma J."/>
        </authorList>
    </citation>
    <scope>NUCLEOTIDE SEQUENCE [LARGE SCALE GENOMIC DNA]</scope>
    <source>
        <strain evidence="3">JCM 9933</strain>
    </source>
</reference>
<evidence type="ECO:0000313" key="2">
    <source>
        <dbReference type="EMBL" id="GAA0607197.1"/>
    </source>
</evidence>
<proteinExistence type="predicted"/>
<name>A0ABP3RHN6_9PROT</name>
<accession>A0ABP3RHN6</accession>
<dbReference type="Proteomes" id="UP001501588">
    <property type="component" value="Unassembled WGS sequence"/>
</dbReference>
<dbReference type="Gene3D" id="3.60.21.10">
    <property type="match status" value="1"/>
</dbReference>
<protein>
    <submittedName>
        <fullName evidence="2">Metallophosphoesterase</fullName>
    </submittedName>
</protein>
<dbReference type="SUPFAM" id="SSF56300">
    <property type="entry name" value="Metallo-dependent phosphatases"/>
    <property type="match status" value="1"/>
</dbReference>
<comment type="caution">
    <text evidence="2">The sequence shown here is derived from an EMBL/GenBank/DDBJ whole genome shotgun (WGS) entry which is preliminary data.</text>
</comment>